<evidence type="ECO:0000256" key="3">
    <source>
        <dbReference type="ARBA" id="ARBA00022827"/>
    </source>
</evidence>
<feature type="site" description="Electron transfer via tryptophanyl radical" evidence="6">
    <location>
        <position position="359"/>
    </location>
</feature>
<dbReference type="GO" id="GO:0006950">
    <property type="term" value="P:response to stress"/>
    <property type="evidence" value="ECO:0007669"/>
    <property type="project" value="UniProtKB-ARBA"/>
</dbReference>
<accession>A0A5B8ISH9</accession>
<evidence type="ECO:0000256" key="5">
    <source>
        <dbReference type="PIRSR" id="PIRSR602081-1"/>
    </source>
</evidence>
<dbReference type="RefSeq" id="WP_146364535.1">
    <property type="nucleotide sequence ID" value="NZ_CP042261.1"/>
</dbReference>
<gene>
    <name evidence="9" type="ORF">FPZ52_05675</name>
</gene>
<protein>
    <submittedName>
        <fullName evidence="9">Deoxyribodipyrimidine photo-lyase</fullName>
    </submittedName>
</protein>
<dbReference type="PRINTS" id="PR00147">
    <property type="entry name" value="DNAPHOTLYASE"/>
</dbReference>
<name>A0A5B8ISH9_9RHOB</name>
<dbReference type="Gene3D" id="3.40.50.620">
    <property type="entry name" value="HUPs"/>
    <property type="match status" value="1"/>
</dbReference>
<dbReference type="Pfam" id="PF00875">
    <property type="entry name" value="DNA_photolyase"/>
    <property type="match status" value="1"/>
</dbReference>
<dbReference type="Gene3D" id="1.25.40.80">
    <property type="match status" value="1"/>
</dbReference>
<evidence type="ECO:0000256" key="1">
    <source>
        <dbReference type="ARBA" id="ARBA00001932"/>
    </source>
</evidence>
<dbReference type="GO" id="GO:0006139">
    <property type="term" value="P:nucleobase-containing compound metabolic process"/>
    <property type="evidence" value="ECO:0007669"/>
    <property type="project" value="UniProtKB-ARBA"/>
</dbReference>
<dbReference type="GO" id="GO:0003904">
    <property type="term" value="F:deoxyribodipyrimidine photo-lyase activity"/>
    <property type="evidence" value="ECO:0007669"/>
    <property type="project" value="TreeGrafter"/>
</dbReference>
<evidence type="ECO:0000313" key="10">
    <source>
        <dbReference type="Proteomes" id="UP000318483"/>
    </source>
</evidence>
<dbReference type="Proteomes" id="UP000318483">
    <property type="component" value="Chromosome"/>
</dbReference>
<sequence length="473" mass="53607">MTSAPVIWWIRRDLRLDDNAALNAAIASRRAIIPLFIRDALVDNIGAAAKIRLEEGLKALSRSLRARGSKLILRHGDAESVLLDLAKKSGAGMVVWSRLYLPDTIERDRGVKAAVQAAGLTARSYAGHVLFEPWTVQTGQGDHYKVYTPFWKAVRSRDVVLPDSAPDRLPAPEHWPDSDTLSQWNLAAAMNRGAGVVQKHIAAGEAAAYERLATFLDDRLNEYGIHRDRLDRDATSGMSDYLSLGEISPARLWHAARRHVEEGCKGAETYLKELVWRDFAYHLAYHTPRLLTDNWREEWSDFAWQEDQRLQAVKAWKQGRTGVDVVDAAMRELYVTGRMHNRARMIVASFLTKNLGFHWKIGMDWFGDCLIDWDPASNALGWQWVAGSGPDAAPYFRIFNPQTQAEKFDPDGKYRARWLAKNHSDPSDDALAFYDAIPRSWNLSVDDDPPDPLVDLKKSRTDALDRYERFRNG</sequence>
<evidence type="ECO:0000256" key="4">
    <source>
        <dbReference type="ARBA" id="ARBA00022991"/>
    </source>
</evidence>
<keyword evidence="4 7" id="KW-0157">Chromophore</keyword>
<comment type="similarity">
    <text evidence="7">Belongs to the DNA photolyase family.</text>
</comment>
<dbReference type="SUPFAM" id="SSF48173">
    <property type="entry name" value="Cryptochrome/photolyase FAD-binding domain"/>
    <property type="match status" value="1"/>
</dbReference>
<keyword evidence="2 5" id="KW-0285">Flavoprotein</keyword>
<feature type="binding site" evidence="5">
    <location>
        <position position="223"/>
    </location>
    <ligand>
        <name>FAD</name>
        <dbReference type="ChEBI" id="CHEBI:57692"/>
    </ligand>
</feature>
<evidence type="ECO:0000313" key="9">
    <source>
        <dbReference type="EMBL" id="QDY69172.1"/>
    </source>
</evidence>
<proteinExistence type="inferred from homology"/>
<comment type="cofactor">
    <cofactor evidence="1">
        <name>(6R)-5,10-methylene-5,6,7,8-tetrahydrofolate</name>
        <dbReference type="ChEBI" id="CHEBI:15636"/>
    </cofactor>
</comment>
<dbReference type="EMBL" id="CP042261">
    <property type="protein sequence ID" value="QDY69172.1"/>
    <property type="molecule type" value="Genomic_DNA"/>
</dbReference>
<evidence type="ECO:0000256" key="6">
    <source>
        <dbReference type="PIRSR" id="PIRSR602081-2"/>
    </source>
</evidence>
<dbReference type="InterPro" id="IPR002081">
    <property type="entry name" value="Cryptochrome/DNA_photolyase_1"/>
</dbReference>
<dbReference type="InterPro" id="IPR005101">
    <property type="entry name" value="Cryptochr/Photolyase_FAD-bd"/>
</dbReference>
<dbReference type="Pfam" id="PF03441">
    <property type="entry name" value="FAD_binding_7"/>
    <property type="match status" value="1"/>
</dbReference>
<dbReference type="AlphaFoldDB" id="A0A5B8ISH9"/>
<dbReference type="Gene3D" id="1.10.579.10">
    <property type="entry name" value="DNA Cyclobutane Dipyrimidine Photolyase, subunit A, domain 3"/>
    <property type="match status" value="1"/>
</dbReference>
<evidence type="ECO:0000256" key="2">
    <source>
        <dbReference type="ARBA" id="ARBA00022630"/>
    </source>
</evidence>
<feature type="binding site" evidence="5">
    <location>
        <position position="270"/>
    </location>
    <ligand>
        <name>FAD</name>
        <dbReference type="ChEBI" id="CHEBI:57692"/>
    </ligand>
</feature>
<comment type="cofactor">
    <cofactor evidence="5">
        <name>FAD</name>
        <dbReference type="ChEBI" id="CHEBI:57692"/>
    </cofactor>
    <text evidence="5">Binds 1 FAD per subunit.</text>
</comment>
<evidence type="ECO:0000256" key="7">
    <source>
        <dbReference type="RuleBase" id="RU004182"/>
    </source>
</evidence>
<dbReference type="SUPFAM" id="SSF52425">
    <property type="entry name" value="Cryptochrome/photolyase, N-terminal domain"/>
    <property type="match status" value="1"/>
</dbReference>
<keyword evidence="3 5" id="KW-0274">FAD</keyword>
<dbReference type="PANTHER" id="PTHR11455:SF9">
    <property type="entry name" value="CRYPTOCHROME CIRCADIAN CLOCK 5 ISOFORM X1"/>
    <property type="match status" value="1"/>
</dbReference>
<dbReference type="InterPro" id="IPR036134">
    <property type="entry name" value="Crypto/Photolyase_FAD-like_sf"/>
</dbReference>
<dbReference type="GO" id="GO:0003677">
    <property type="term" value="F:DNA binding"/>
    <property type="evidence" value="ECO:0007669"/>
    <property type="project" value="TreeGrafter"/>
</dbReference>
<dbReference type="InterPro" id="IPR018394">
    <property type="entry name" value="DNA_photolyase_1_CS_C"/>
</dbReference>
<dbReference type="PROSITE" id="PS00691">
    <property type="entry name" value="DNA_PHOTOLYASES_1_2"/>
    <property type="match status" value="1"/>
</dbReference>
<feature type="domain" description="Photolyase/cryptochrome alpha/beta" evidence="8">
    <location>
        <begin position="4"/>
        <end position="130"/>
    </location>
</feature>
<dbReference type="PROSITE" id="PS51645">
    <property type="entry name" value="PHR_CRY_ALPHA_BETA"/>
    <property type="match status" value="1"/>
</dbReference>
<dbReference type="InterPro" id="IPR006050">
    <property type="entry name" value="DNA_photolyase_N"/>
</dbReference>
<keyword evidence="9" id="KW-0456">Lyase</keyword>
<feature type="site" description="Electron transfer via tryptophanyl radical" evidence="6">
    <location>
        <position position="304"/>
    </location>
</feature>
<feature type="binding site" evidence="5">
    <location>
        <begin position="372"/>
        <end position="374"/>
    </location>
    <ligand>
        <name>FAD</name>
        <dbReference type="ChEBI" id="CHEBI:57692"/>
    </ligand>
</feature>
<dbReference type="GO" id="GO:0009416">
    <property type="term" value="P:response to light stimulus"/>
    <property type="evidence" value="ECO:0007669"/>
    <property type="project" value="TreeGrafter"/>
</dbReference>
<dbReference type="GO" id="GO:0071949">
    <property type="term" value="F:FAD binding"/>
    <property type="evidence" value="ECO:0007669"/>
    <property type="project" value="TreeGrafter"/>
</dbReference>
<dbReference type="InterPro" id="IPR014729">
    <property type="entry name" value="Rossmann-like_a/b/a_fold"/>
</dbReference>
<feature type="binding site" evidence="5">
    <location>
        <begin position="235"/>
        <end position="239"/>
    </location>
    <ligand>
        <name>FAD</name>
        <dbReference type="ChEBI" id="CHEBI:57692"/>
    </ligand>
</feature>
<reference evidence="9 10" key="1">
    <citation type="submission" date="2019-07" db="EMBL/GenBank/DDBJ databases">
        <title>Litoreibacter alkalisoli sp. nov., isolated from saline-alkaline soil.</title>
        <authorList>
            <person name="Wang S."/>
            <person name="Xu L."/>
            <person name="Xing Y.-T."/>
            <person name="Sun J.-Q."/>
        </authorList>
    </citation>
    <scope>NUCLEOTIDE SEQUENCE [LARGE SCALE GENOMIC DNA]</scope>
    <source>
        <strain evidence="9 10">LN3S51</strain>
    </source>
</reference>
<dbReference type="KEGG" id="lit:FPZ52_05675"/>
<evidence type="ECO:0000259" key="8">
    <source>
        <dbReference type="PROSITE" id="PS51645"/>
    </source>
</evidence>
<dbReference type="OrthoDB" id="9772484at2"/>
<organism evidence="9 10">
    <name type="scientific">Qingshengfaniella alkalisoli</name>
    <dbReference type="NCBI Taxonomy" id="2599296"/>
    <lineage>
        <taxon>Bacteria</taxon>
        <taxon>Pseudomonadati</taxon>
        <taxon>Pseudomonadota</taxon>
        <taxon>Alphaproteobacteria</taxon>
        <taxon>Rhodobacterales</taxon>
        <taxon>Paracoccaceae</taxon>
        <taxon>Qingshengfaniella</taxon>
    </lineage>
</organism>
<keyword evidence="10" id="KW-1185">Reference proteome</keyword>
<dbReference type="PANTHER" id="PTHR11455">
    <property type="entry name" value="CRYPTOCHROME"/>
    <property type="match status" value="1"/>
</dbReference>
<feature type="site" description="Electron transfer via tryptophanyl radical" evidence="6">
    <location>
        <position position="382"/>
    </location>
</feature>
<dbReference type="InterPro" id="IPR036155">
    <property type="entry name" value="Crypto/Photolyase_N_sf"/>
</dbReference>